<organism evidence="2 3">
    <name type="scientific">Hymenobacter mellowenesis</name>
    <dbReference type="NCBI Taxonomy" id="3063995"/>
    <lineage>
        <taxon>Bacteria</taxon>
        <taxon>Pseudomonadati</taxon>
        <taxon>Bacteroidota</taxon>
        <taxon>Cytophagia</taxon>
        <taxon>Cytophagales</taxon>
        <taxon>Hymenobacteraceae</taxon>
        <taxon>Hymenobacter</taxon>
    </lineage>
</organism>
<dbReference type="Pfam" id="PF00069">
    <property type="entry name" value="Pkinase"/>
    <property type="match status" value="1"/>
</dbReference>
<evidence type="ECO:0000313" key="3">
    <source>
        <dbReference type="Proteomes" id="UP001167796"/>
    </source>
</evidence>
<gene>
    <name evidence="2" type="ORF">Q5H92_20155</name>
</gene>
<dbReference type="InterPro" id="IPR000719">
    <property type="entry name" value="Prot_kinase_dom"/>
</dbReference>
<proteinExistence type="predicted"/>
<accession>A0ABT9AHV1</accession>
<dbReference type="SUPFAM" id="SSF56112">
    <property type="entry name" value="Protein kinase-like (PK-like)"/>
    <property type="match status" value="1"/>
</dbReference>
<keyword evidence="3" id="KW-1185">Reference proteome</keyword>
<keyword evidence="2" id="KW-0808">Transferase</keyword>
<dbReference type="GO" id="GO:0016301">
    <property type="term" value="F:kinase activity"/>
    <property type="evidence" value="ECO:0007669"/>
    <property type="project" value="UniProtKB-KW"/>
</dbReference>
<keyword evidence="2" id="KW-0418">Kinase</keyword>
<dbReference type="PROSITE" id="PS50011">
    <property type="entry name" value="PROTEIN_KINASE_DOM"/>
    <property type="match status" value="1"/>
</dbReference>
<dbReference type="SMART" id="SM00220">
    <property type="entry name" value="S_TKc"/>
    <property type="match status" value="1"/>
</dbReference>
<sequence>MQTLDIDDQPLGEGGFGAVYRCRAINGQPLAVPQVVKLFRDNGYGSAVKGMNTIQRLQNRLSDEHTKQQANGSDLVTAYPALLGAPQFSFEGTYQGRNVSGYCANNLKELGFEEFKDILDDQPGGLLTRYQQLSADRKLLLAFQLASGFRLLREKLYIHADFKAGALFVNLATTQCAIIDYDSGAVLDNEHDRPSTFGEMQDWLAPEIMRQLADPSNHGRRIQVDFYSDMWSVAVGIYYLLTTVHPLFFLTEISARAMQAYSTASKWPDASPATPYFNAAYAGLYAQVRNYYDTQIPPPIKDKLESAINKGFSRPTMRPSYAQWQTVLGAIQVPPTVDYFAVTPQFTVKGQPVTLTWAVQSAAEVIIGHSIYPAAGSLKLVAEQTGVYQLTATNAFGTTTETTLPVQVVEVPEIKLLVPSPAFSISISPSPLFTRLPTINLAIPFDFDRLVGFQEDNLPTLPTTKLVRRTLASRLRELARNTLKQF</sequence>
<comment type="caution">
    <text evidence="2">The sequence shown here is derived from an EMBL/GenBank/DDBJ whole genome shotgun (WGS) entry which is preliminary data.</text>
</comment>
<evidence type="ECO:0000313" key="2">
    <source>
        <dbReference type="EMBL" id="MDO7848690.1"/>
    </source>
</evidence>
<evidence type="ECO:0000259" key="1">
    <source>
        <dbReference type="PROSITE" id="PS50011"/>
    </source>
</evidence>
<feature type="domain" description="Protein kinase" evidence="1">
    <location>
        <begin position="5"/>
        <end position="328"/>
    </location>
</feature>
<name>A0ABT9AHV1_9BACT</name>
<reference evidence="2" key="1">
    <citation type="submission" date="2023-07" db="EMBL/GenBank/DDBJ databases">
        <authorList>
            <person name="Kim M.K."/>
        </authorList>
    </citation>
    <scope>NUCLEOTIDE SEQUENCE</scope>
    <source>
        <strain evidence="2">M29</strain>
    </source>
</reference>
<dbReference type="Proteomes" id="UP001167796">
    <property type="component" value="Unassembled WGS sequence"/>
</dbReference>
<dbReference type="RefSeq" id="WP_305013357.1">
    <property type="nucleotide sequence ID" value="NZ_JAUQSX010000012.1"/>
</dbReference>
<dbReference type="EMBL" id="JAUQSX010000012">
    <property type="protein sequence ID" value="MDO7848690.1"/>
    <property type="molecule type" value="Genomic_DNA"/>
</dbReference>
<protein>
    <submittedName>
        <fullName evidence="2">Serine/threonine-protein kinase</fullName>
    </submittedName>
</protein>
<dbReference type="Gene3D" id="1.10.510.10">
    <property type="entry name" value="Transferase(Phosphotransferase) domain 1"/>
    <property type="match status" value="1"/>
</dbReference>
<dbReference type="InterPro" id="IPR011009">
    <property type="entry name" value="Kinase-like_dom_sf"/>
</dbReference>